<accession>A0A9P4GSN7</accession>
<evidence type="ECO:0000313" key="2">
    <source>
        <dbReference type="Proteomes" id="UP000800039"/>
    </source>
</evidence>
<feature type="non-terminal residue" evidence="1">
    <location>
        <position position="1"/>
    </location>
</feature>
<dbReference type="RefSeq" id="XP_040793165.1">
    <property type="nucleotide sequence ID" value="XM_040927375.1"/>
</dbReference>
<sequence length="183" mass="21687">PRHERVDRHHPTEHMRQYLARKQFSRMKTSNTPNVLPLSRDIVRLKEAITTSEWHREWQTAPHSLAPSRPLSLLMEPTEINLKTHIRKAKRVYLCHFDANHEPQGRITQRLGEEERERKRMVRYLGEEREAEKTREKQLEEKRKEVRTASRAAEVIDLTGDDAVDFGMVWRTANVENVENLPP</sequence>
<proteinExistence type="predicted"/>
<dbReference type="GeneID" id="63844628"/>
<keyword evidence="2" id="KW-1185">Reference proteome</keyword>
<dbReference type="Proteomes" id="UP000800039">
    <property type="component" value="Unassembled WGS sequence"/>
</dbReference>
<organism evidence="1 2">
    <name type="scientific">Cucurbitaria berberidis CBS 394.84</name>
    <dbReference type="NCBI Taxonomy" id="1168544"/>
    <lineage>
        <taxon>Eukaryota</taxon>
        <taxon>Fungi</taxon>
        <taxon>Dikarya</taxon>
        <taxon>Ascomycota</taxon>
        <taxon>Pezizomycotina</taxon>
        <taxon>Dothideomycetes</taxon>
        <taxon>Pleosporomycetidae</taxon>
        <taxon>Pleosporales</taxon>
        <taxon>Pleosporineae</taxon>
        <taxon>Cucurbitariaceae</taxon>
        <taxon>Cucurbitaria</taxon>
    </lineage>
</organism>
<protein>
    <submittedName>
        <fullName evidence="1">Uncharacterized protein</fullName>
    </submittedName>
</protein>
<feature type="non-terminal residue" evidence="1">
    <location>
        <position position="183"/>
    </location>
</feature>
<gene>
    <name evidence="1" type="ORF">K460DRAFT_249616</name>
</gene>
<reference evidence="1" key="1">
    <citation type="submission" date="2020-01" db="EMBL/GenBank/DDBJ databases">
        <authorList>
            <consortium name="DOE Joint Genome Institute"/>
            <person name="Haridas S."/>
            <person name="Albert R."/>
            <person name="Binder M."/>
            <person name="Bloem J."/>
            <person name="Labutti K."/>
            <person name="Salamov A."/>
            <person name="Andreopoulos B."/>
            <person name="Baker S.E."/>
            <person name="Barry K."/>
            <person name="Bills G."/>
            <person name="Bluhm B.H."/>
            <person name="Cannon C."/>
            <person name="Castanera R."/>
            <person name="Culley D.E."/>
            <person name="Daum C."/>
            <person name="Ezra D."/>
            <person name="Gonzalez J.B."/>
            <person name="Henrissat B."/>
            <person name="Kuo A."/>
            <person name="Liang C."/>
            <person name="Lipzen A."/>
            <person name="Lutzoni F."/>
            <person name="Magnuson J."/>
            <person name="Mondo S."/>
            <person name="Nolan M."/>
            <person name="Ohm R."/>
            <person name="Pangilinan J."/>
            <person name="Park H.-J."/>
            <person name="Ramirez L."/>
            <person name="Alfaro M."/>
            <person name="Sun H."/>
            <person name="Tritt A."/>
            <person name="Yoshinaga Y."/>
            <person name="Zwiers L.-H."/>
            <person name="Turgeon B.G."/>
            <person name="Goodwin S.B."/>
            <person name="Spatafora J.W."/>
            <person name="Crous P.W."/>
            <person name="Grigoriev I.V."/>
        </authorList>
    </citation>
    <scope>NUCLEOTIDE SEQUENCE</scope>
    <source>
        <strain evidence="1">CBS 394.84</strain>
    </source>
</reference>
<comment type="caution">
    <text evidence="1">The sequence shown here is derived from an EMBL/GenBank/DDBJ whole genome shotgun (WGS) entry which is preliminary data.</text>
</comment>
<name>A0A9P4GSN7_9PLEO</name>
<dbReference type="OrthoDB" id="3659462at2759"/>
<evidence type="ECO:0000313" key="1">
    <source>
        <dbReference type="EMBL" id="KAF1850602.1"/>
    </source>
</evidence>
<dbReference type="AlphaFoldDB" id="A0A9P4GSN7"/>
<dbReference type="EMBL" id="ML976614">
    <property type="protein sequence ID" value="KAF1850602.1"/>
    <property type="molecule type" value="Genomic_DNA"/>
</dbReference>